<protein>
    <submittedName>
        <fullName evidence="16">TonB-dependent receptor</fullName>
    </submittedName>
</protein>
<dbReference type="Proteomes" id="UP000447545">
    <property type="component" value="Unassembled WGS sequence"/>
</dbReference>
<comment type="similarity">
    <text evidence="10 11">Belongs to the TonB-dependent receptor family.</text>
</comment>
<keyword evidence="9 10" id="KW-0998">Cell outer membrane</keyword>
<dbReference type="GO" id="GO:0044718">
    <property type="term" value="P:siderophore transmembrane transport"/>
    <property type="evidence" value="ECO:0007669"/>
    <property type="project" value="TreeGrafter"/>
</dbReference>
<dbReference type="PANTHER" id="PTHR30069">
    <property type="entry name" value="TONB-DEPENDENT OUTER MEMBRANE RECEPTOR"/>
    <property type="match status" value="1"/>
</dbReference>
<dbReference type="Pfam" id="PF07715">
    <property type="entry name" value="Plug"/>
    <property type="match status" value="1"/>
</dbReference>
<evidence type="ECO:0000256" key="8">
    <source>
        <dbReference type="ARBA" id="ARBA00023170"/>
    </source>
</evidence>
<dbReference type="PROSITE" id="PS52016">
    <property type="entry name" value="TONB_DEPENDENT_REC_3"/>
    <property type="match status" value="1"/>
</dbReference>
<keyword evidence="3 10" id="KW-1134">Transmembrane beta strand</keyword>
<feature type="signal peptide" evidence="13">
    <location>
        <begin position="1"/>
        <end position="18"/>
    </location>
</feature>
<accession>A0A7K1G8S5</accession>
<reference evidence="16 17" key="1">
    <citation type="submission" date="2019-11" db="EMBL/GenBank/DDBJ databases">
        <title>Winogradskyella ouciana sp. nov., isolated from the hadal seawater of the Mariana Trench.</title>
        <authorList>
            <person name="Liu R."/>
        </authorList>
    </citation>
    <scope>NUCLEOTIDE SEQUENCE [LARGE SCALE GENOMIC DNA]</scope>
    <source>
        <strain evidence="16 17">ZXX205</strain>
    </source>
</reference>
<evidence type="ECO:0000256" key="4">
    <source>
        <dbReference type="ARBA" id="ARBA00022692"/>
    </source>
</evidence>
<evidence type="ECO:0000256" key="9">
    <source>
        <dbReference type="ARBA" id="ARBA00023237"/>
    </source>
</evidence>
<evidence type="ECO:0000313" key="16">
    <source>
        <dbReference type="EMBL" id="MTE25551.1"/>
    </source>
</evidence>
<dbReference type="Gene3D" id="2.60.40.1120">
    <property type="entry name" value="Carboxypeptidase-like, regulatory domain"/>
    <property type="match status" value="1"/>
</dbReference>
<evidence type="ECO:0000256" key="5">
    <source>
        <dbReference type="ARBA" id="ARBA00022729"/>
    </source>
</evidence>
<feature type="region of interest" description="Disordered" evidence="12">
    <location>
        <begin position="370"/>
        <end position="406"/>
    </location>
</feature>
<evidence type="ECO:0000256" key="12">
    <source>
        <dbReference type="SAM" id="MobiDB-lite"/>
    </source>
</evidence>
<sequence>MKKLLALAISLYCFGINAQHTFTGKVIDNTTQQSISFATIYFPELENGTTANENGEFSIEIGSGAFKLVVSSIGYETKSLQIKIPMSEGFIIALSESAIEMEEVIISTPFHKLQSENVMKVEQKKIKELKASGAVTLAEGITNIAGVESVTTGNSIGKPVIRGLSSNRVLVYTQGVRLENQQYGDEHGLGINDAGIESVEVIKGPASLLYGSDALGGVLYLNPERFANANESSADASVNYFSNTRGYATNAGYKASKDGFKFLFRGSLTEHSDYETNRYRVTNSRYREQDFKAGLGYQASKFKIEFRYNLNNAKIGLPEEIGIQSTNRAPLLPYQNIDNHIFSSKSTLFFEDSSLDVVLGYTYNNRKEFEEHHHHDEDEHEDEDDHEDEEDHEDEHDEDEEITEPALHMKLKTFSYNVKYNLPELGRFETILGVQGMNQANTNYGEEILIPNATTNDFGVLATSHIHFETVDVQLGARYDYRNIAIENNAEKSFNSFNGALGFKTDIFNRVTARLNLASGFRAPNLAELASDGTHEGTNRYEIGNINLDYEQNLQVDLALEYKNEHVELFANGFYNKVNDYIYLNPNGEFIEDDPVFIYEQQDATLYGGEFGLHLHPHPLDWLHFESSFETVTGKLDNDDYLPLIPANSLTNTVRVEFDFKSVKDSYVFVKLRSTFAQNNTNPFETASDAYNLLSVGIGGSFEFLKNDMAVTLSATNLLDTEYIHHLSRLKPDGILNMGRNVNLGITYTL</sequence>
<dbReference type="InterPro" id="IPR037066">
    <property type="entry name" value="Plug_dom_sf"/>
</dbReference>
<proteinExistence type="inferred from homology"/>
<dbReference type="GO" id="GO:0015344">
    <property type="term" value="F:siderophore uptake transmembrane transporter activity"/>
    <property type="evidence" value="ECO:0007669"/>
    <property type="project" value="TreeGrafter"/>
</dbReference>
<dbReference type="AlphaFoldDB" id="A0A7K1G8S5"/>
<evidence type="ECO:0000256" key="13">
    <source>
        <dbReference type="SAM" id="SignalP"/>
    </source>
</evidence>
<dbReference type="InterPro" id="IPR008969">
    <property type="entry name" value="CarboxyPept-like_regulatory"/>
</dbReference>
<dbReference type="EMBL" id="WJYA01000002">
    <property type="protein sequence ID" value="MTE25551.1"/>
    <property type="molecule type" value="Genomic_DNA"/>
</dbReference>
<evidence type="ECO:0000256" key="10">
    <source>
        <dbReference type="PROSITE-ProRule" id="PRU01360"/>
    </source>
</evidence>
<keyword evidence="4 10" id="KW-0812">Transmembrane</keyword>
<dbReference type="InterPro" id="IPR012910">
    <property type="entry name" value="Plug_dom"/>
</dbReference>
<evidence type="ECO:0000256" key="1">
    <source>
        <dbReference type="ARBA" id="ARBA00004571"/>
    </source>
</evidence>
<keyword evidence="17" id="KW-1185">Reference proteome</keyword>
<feature type="compositionally biased region" description="Acidic residues" evidence="12">
    <location>
        <begin position="378"/>
        <end position="403"/>
    </location>
</feature>
<evidence type="ECO:0000256" key="6">
    <source>
        <dbReference type="ARBA" id="ARBA00023077"/>
    </source>
</evidence>
<evidence type="ECO:0000259" key="14">
    <source>
        <dbReference type="Pfam" id="PF00593"/>
    </source>
</evidence>
<evidence type="ECO:0000256" key="11">
    <source>
        <dbReference type="RuleBase" id="RU003357"/>
    </source>
</evidence>
<evidence type="ECO:0000256" key="3">
    <source>
        <dbReference type="ARBA" id="ARBA00022452"/>
    </source>
</evidence>
<dbReference type="Gene3D" id="2.170.130.10">
    <property type="entry name" value="TonB-dependent receptor, plug domain"/>
    <property type="match status" value="1"/>
</dbReference>
<keyword evidence="5 13" id="KW-0732">Signal</keyword>
<feature type="domain" description="TonB-dependent receptor plug" evidence="15">
    <location>
        <begin position="120"/>
        <end position="218"/>
    </location>
</feature>
<keyword evidence="7 10" id="KW-0472">Membrane</keyword>
<name>A0A7K1G8S5_9FLAO</name>
<dbReference type="PANTHER" id="PTHR30069:SF29">
    <property type="entry name" value="HEMOGLOBIN AND HEMOGLOBIN-HAPTOGLOBIN-BINDING PROTEIN 1-RELATED"/>
    <property type="match status" value="1"/>
</dbReference>
<evidence type="ECO:0000256" key="7">
    <source>
        <dbReference type="ARBA" id="ARBA00023136"/>
    </source>
</evidence>
<feature type="domain" description="TonB-dependent receptor-like beta-barrel" evidence="14">
    <location>
        <begin position="235"/>
        <end position="718"/>
    </location>
</feature>
<comment type="subcellular location">
    <subcellularLocation>
        <location evidence="1 10">Cell outer membrane</location>
        <topology evidence="1 10">Multi-pass membrane protein</topology>
    </subcellularLocation>
</comment>
<dbReference type="Pfam" id="PF00593">
    <property type="entry name" value="TonB_dep_Rec_b-barrel"/>
    <property type="match status" value="1"/>
</dbReference>
<keyword evidence="6 11" id="KW-0798">TonB box</keyword>
<dbReference type="InterPro" id="IPR039426">
    <property type="entry name" value="TonB-dep_rcpt-like"/>
</dbReference>
<dbReference type="InterPro" id="IPR000531">
    <property type="entry name" value="Beta-barrel_TonB"/>
</dbReference>
<evidence type="ECO:0000313" key="17">
    <source>
        <dbReference type="Proteomes" id="UP000447545"/>
    </source>
</evidence>
<dbReference type="RefSeq" id="WP_155087394.1">
    <property type="nucleotide sequence ID" value="NZ_WJYA01000002.1"/>
</dbReference>
<evidence type="ECO:0000256" key="2">
    <source>
        <dbReference type="ARBA" id="ARBA00022448"/>
    </source>
</evidence>
<dbReference type="InterPro" id="IPR036942">
    <property type="entry name" value="Beta-barrel_TonB_sf"/>
</dbReference>
<feature type="chain" id="PRO_5029838730" evidence="13">
    <location>
        <begin position="19"/>
        <end position="750"/>
    </location>
</feature>
<dbReference type="Gene3D" id="2.40.170.20">
    <property type="entry name" value="TonB-dependent receptor, beta-barrel domain"/>
    <property type="match status" value="1"/>
</dbReference>
<organism evidence="16 17">
    <name type="scientific">Winogradskyella ouciana</name>
    <dbReference type="NCBI Taxonomy" id="2608631"/>
    <lineage>
        <taxon>Bacteria</taxon>
        <taxon>Pseudomonadati</taxon>
        <taxon>Bacteroidota</taxon>
        <taxon>Flavobacteriia</taxon>
        <taxon>Flavobacteriales</taxon>
        <taxon>Flavobacteriaceae</taxon>
        <taxon>Winogradskyella</taxon>
    </lineage>
</organism>
<comment type="caution">
    <text evidence="16">The sequence shown here is derived from an EMBL/GenBank/DDBJ whole genome shotgun (WGS) entry which is preliminary data.</text>
</comment>
<dbReference type="SUPFAM" id="SSF56935">
    <property type="entry name" value="Porins"/>
    <property type="match status" value="1"/>
</dbReference>
<dbReference type="SUPFAM" id="SSF49464">
    <property type="entry name" value="Carboxypeptidase regulatory domain-like"/>
    <property type="match status" value="1"/>
</dbReference>
<keyword evidence="2 10" id="KW-0813">Transport</keyword>
<gene>
    <name evidence="16" type="ORF">F1003_01300</name>
</gene>
<keyword evidence="8 16" id="KW-0675">Receptor</keyword>
<evidence type="ECO:0000259" key="15">
    <source>
        <dbReference type="Pfam" id="PF07715"/>
    </source>
</evidence>
<dbReference type="Pfam" id="PF13715">
    <property type="entry name" value="CarbopepD_reg_2"/>
    <property type="match status" value="1"/>
</dbReference>
<dbReference type="GO" id="GO:0009279">
    <property type="term" value="C:cell outer membrane"/>
    <property type="evidence" value="ECO:0007669"/>
    <property type="project" value="UniProtKB-SubCell"/>
</dbReference>